<sequence>MNANAPSRGNPRGSAPECRGRATSFSPLPPLSLSEQRASLGTPSLAFPDTVRELPEFQFHTVEFQPVGARCDGRRGGAGRAGAEPRGLLRRPRRGAGAAADAVLLFLIFLREKNNSERSWSTIQEIIPRNKLQYLQAEEQSSASGPPASSPAPRDIYICVCDQFNRVDEFMVGAVDRYIQVPVTKSSLEGSTRRNGYWKSLLGRHSCITFQKLYNILSTVAELSAISPTPSTTGPPQLALPPAYAVRPEVRVSAHAMAQLCEQLPPAAVQMGNVGSRGDTVYPSARSALPPPCVVPIKHPVVTDTGPPPAYKDVTEMSLPAYVESR</sequence>
<evidence type="ECO:0000256" key="1">
    <source>
        <dbReference type="SAM" id="MobiDB-lite"/>
    </source>
</evidence>
<comment type="caution">
    <text evidence="2">The sequence shown here is derived from an EMBL/GenBank/DDBJ whole genome shotgun (WGS) entry which is preliminary data.</text>
</comment>
<proteinExistence type="predicted"/>
<reference evidence="2 3" key="1">
    <citation type="journal article" date="2019" name="Commun. Biol.">
        <title>The bagworm genome reveals a unique fibroin gene that provides high tensile strength.</title>
        <authorList>
            <person name="Kono N."/>
            <person name="Nakamura H."/>
            <person name="Ohtoshi R."/>
            <person name="Tomita M."/>
            <person name="Numata K."/>
            <person name="Arakawa K."/>
        </authorList>
    </citation>
    <scope>NUCLEOTIDE SEQUENCE [LARGE SCALE GENOMIC DNA]</scope>
</reference>
<gene>
    <name evidence="2" type="ORF">EVAR_88876_1</name>
</gene>
<dbReference type="Proteomes" id="UP000299102">
    <property type="component" value="Unassembled WGS sequence"/>
</dbReference>
<evidence type="ECO:0000313" key="2">
    <source>
        <dbReference type="EMBL" id="GBP67824.1"/>
    </source>
</evidence>
<accession>A0A4C1XYP7</accession>
<dbReference type="AlphaFoldDB" id="A0A4C1XYP7"/>
<feature type="region of interest" description="Disordered" evidence="1">
    <location>
        <begin position="1"/>
        <end position="35"/>
    </location>
</feature>
<evidence type="ECO:0000313" key="3">
    <source>
        <dbReference type="Proteomes" id="UP000299102"/>
    </source>
</evidence>
<keyword evidence="3" id="KW-1185">Reference proteome</keyword>
<name>A0A4C1XYP7_EUMVA</name>
<dbReference type="EMBL" id="BGZK01000993">
    <property type="protein sequence ID" value="GBP67824.1"/>
    <property type="molecule type" value="Genomic_DNA"/>
</dbReference>
<protein>
    <submittedName>
        <fullName evidence="2">Uncharacterized protein</fullName>
    </submittedName>
</protein>
<organism evidence="2 3">
    <name type="scientific">Eumeta variegata</name>
    <name type="common">Bagworm moth</name>
    <name type="synonym">Eumeta japonica</name>
    <dbReference type="NCBI Taxonomy" id="151549"/>
    <lineage>
        <taxon>Eukaryota</taxon>
        <taxon>Metazoa</taxon>
        <taxon>Ecdysozoa</taxon>
        <taxon>Arthropoda</taxon>
        <taxon>Hexapoda</taxon>
        <taxon>Insecta</taxon>
        <taxon>Pterygota</taxon>
        <taxon>Neoptera</taxon>
        <taxon>Endopterygota</taxon>
        <taxon>Lepidoptera</taxon>
        <taxon>Glossata</taxon>
        <taxon>Ditrysia</taxon>
        <taxon>Tineoidea</taxon>
        <taxon>Psychidae</taxon>
        <taxon>Oiketicinae</taxon>
        <taxon>Eumeta</taxon>
    </lineage>
</organism>